<keyword evidence="2" id="KW-0732">Signal</keyword>
<keyword evidence="4" id="KW-1185">Reference proteome</keyword>
<dbReference type="Pfam" id="PF02264">
    <property type="entry name" value="LamB"/>
    <property type="match status" value="1"/>
</dbReference>
<proteinExistence type="predicted"/>
<feature type="signal peptide" evidence="2">
    <location>
        <begin position="1"/>
        <end position="49"/>
    </location>
</feature>
<comment type="caution">
    <text evidence="3">The sequence shown here is derived from an EMBL/GenBank/DDBJ whole genome shotgun (WGS) entry which is preliminary data.</text>
</comment>
<organism evidence="3 4">
    <name type="scientific">Polyangium spumosum</name>
    <dbReference type="NCBI Taxonomy" id="889282"/>
    <lineage>
        <taxon>Bacteria</taxon>
        <taxon>Pseudomonadati</taxon>
        <taxon>Myxococcota</taxon>
        <taxon>Polyangia</taxon>
        <taxon>Polyangiales</taxon>
        <taxon>Polyangiaceae</taxon>
        <taxon>Polyangium</taxon>
    </lineage>
</organism>
<feature type="region of interest" description="Disordered" evidence="1">
    <location>
        <begin position="48"/>
        <end position="131"/>
    </location>
</feature>
<dbReference type="InterPro" id="IPR036998">
    <property type="entry name" value="Porin_LamB_sf"/>
</dbReference>
<dbReference type="InterPro" id="IPR003192">
    <property type="entry name" value="Porin_LamB"/>
</dbReference>
<dbReference type="SUPFAM" id="SSF56935">
    <property type="entry name" value="Porins"/>
    <property type="match status" value="1"/>
</dbReference>
<protein>
    <recommendedName>
        <fullName evidence="5">Alginate export domain-containing protein</fullName>
    </recommendedName>
</protein>
<dbReference type="GO" id="GO:0016020">
    <property type="term" value="C:membrane"/>
    <property type="evidence" value="ECO:0007669"/>
    <property type="project" value="InterPro"/>
</dbReference>
<feature type="compositionally biased region" description="Low complexity" evidence="1">
    <location>
        <begin position="48"/>
        <end position="66"/>
    </location>
</feature>
<evidence type="ECO:0000256" key="1">
    <source>
        <dbReference type="SAM" id="MobiDB-lite"/>
    </source>
</evidence>
<reference evidence="3 4" key="1">
    <citation type="submission" date="2019-10" db="EMBL/GenBank/DDBJ databases">
        <title>A soil myxobacterium in the family Polyangiaceae.</title>
        <authorList>
            <person name="Li Y."/>
            <person name="Wang J."/>
        </authorList>
    </citation>
    <scope>NUCLEOTIDE SEQUENCE [LARGE SCALE GENOMIC DNA]</scope>
    <source>
        <strain evidence="3 4">DSM 14734</strain>
    </source>
</reference>
<evidence type="ECO:0008006" key="5">
    <source>
        <dbReference type="Google" id="ProtNLM"/>
    </source>
</evidence>
<evidence type="ECO:0000313" key="3">
    <source>
        <dbReference type="EMBL" id="MRG96706.1"/>
    </source>
</evidence>
<accession>A0A6N7Q0K9</accession>
<dbReference type="EMBL" id="WJIE01000013">
    <property type="protein sequence ID" value="MRG96706.1"/>
    <property type="molecule type" value="Genomic_DNA"/>
</dbReference>
<dbReference type="Gene3D" id="2.40.170.10">
    <property type="entry name" value="Porin, LamB type"/>
    <property type="match status" value="1"/>
</dbReference>
<dbReference type="GO" id="GO:0034219">
    <property type="term" value="P:carbohydrate transmembrane transport"/>
    <property type="evidence" value="ECO:0007669"/>
    <property type="project" value="InterPro"/>
</dbReference>
<sequence>MQSSRGAAPWCTVPDVRRPGTEFGLRRSRVHGVPSALLAAALCASPSLAAAQTEPTADPEAPATEGAPPPAPPDEAAKQAEPPPAPAPAPANDGGAEKRPDAGDVKPAEQAKAEAPKAQAEADKAAAPPPESGFFLGTYGRVGAASDFRKRPGRDADIVARGSRLDESPYFEIDIQRQDYWKATGTTTRAVITLGTSAPLFHYNADFTIRMAVRNLFLQANNIGTKGLSAWVGSRMYRGDDAYLIDYWPLDNLNTMGGGLRYDFANGRTFLAWHAGLNQPRTGFFSQTVARTPALNQVGATDVNVLDRQKFITSLKASHIVKVGETAGVKAVLYGELHDIPSGQRETEVRGTFETMPDDMGFVVGAQLGAFTGRDASHVNLFLRYAGGAAAYGEFGSPFQLAPDRTSSGARELWVTLSGNWETGPLGLMTAGYFRSFRNASPGLDYHDVDEGIFLARPHLFLSEWGGIATEISYQAQQRGVRSQAATPPGQTIAPPSADPVMGGLFRIGLVPFLSPAGKGSYSRPQLRLIYLLTHRDEGARSMYAKDDVYSLREWEHFFGVGVEWWFNAQTTYGG</sequence>
<dbReference type="AlphaFoldDB" id="A0A6N7Q0K9"/>
<gene>
    <name evidence="3" type="ORF">GF068_33000</name>
</gene>
<dbReference type="GO" id="GO:0015288">
    <property type="term" value="F:porin activity"/>
    <property type="evidence" value="ECO:0007669"/>
    <property type="project" value="InterPro"/>
</dbReference>
<feature type="chain" id="PRO_5026712429" description="Alginate export domain-containing protein" evidence="2">
    <location>
        <begin position="50"/>
        <end position="575"/>
    </location>
</feature>
<feature type="region of interest" description="Disordered" evidence="1">
    <location>
        <begin position="1"/>
        <end position="20"/>
    </location>
</feature>
<feature type="compositionally biased region" description="Basic and acidic residues" evidence="1">
    <location>
        <begin position="95"/>
        <end position="124"/>
    </location>
</feature>
<name>A0A6N7Q0K9_9BACT</name>
<dbReference type="OrthoDB" id="5493648at2"/>
<evidence type="ECO:0000313" key="4">
    <source>
        <dbReference type="Proteomes" id="UP000440224"/>
    </source>
</evidence>
<evidence type="ECO:0000256" key="2">
    <source>
        <dbReference type="SAM" id="SignalP"/>
    </source>
</evidence>
<dbReference type="Proteomes" id="UP000440224">
    <property type="component" value="Unassembled WGS sequence"/>
</dbReference>